<comment type="caution">
    <text evidence="2">The sequence shown here is derived from an EMBL/GenBank/DDBJ whole genome shotgun (WGS) entry which is preliminary data.</text>
</comment>
<evidence type="ECO:0000313" key="2">
    <source>
        <dbReference type="EMBL" id="HGM57999.1"/>
    </source>
</evidence>
<feature type="transmembrane region" description="Helical" evidence="1">
    <location>
        <begin position="94"/>
        <end position="111"/>
    </location>
</feature>
<organism evidence="2">
    <name type="scientific">Staphylothermus marinus</name>
    <dbReference type="NCBI Taxonomy" id="2280"/>
    <lineage>
        <taxon>Archaea</taxon>
        <taxon>Thermoproteota</taxon>
        <taxon>Thermoprotei</taxon>
        <taxon>Desulfurococcales</taxon>
        <taxon>Desulfurococcaceae</taxon>
        <taxon>Staphylothermus</taxon>
    </lineage>
</organism>
<name>A0A7C4H4W6_STAMA</name>
<gene>
    <name evidence="2" type="ORF">ENU14_00170</name>
</gene>
<feature type="transmembrane region" description="Helical" evidence="1">
    <location>
        <begin position="246"/>
        <end position="266"/>
    </location>
</feature>
<sequence>MEFKIIVDKILFITLIVLILFLNIYSMREICVGDFTRDTLIYYPPPFKIYNVIYVYDLVKDSVERIELIGLILGFNRNIDVNEVVSIKSSGIDIYVLIISISIITTYMKIVKSSKSWILFITNNVFVFTIVILLYLYSYLFNTPLIYGSFVELSRTIDCKRISSLLNTCLIDSFNTDTLLFLKTNTSVIIEFMRDNTVVDRVLVKSNEYYFKNIRTNDEYKLIVSALDQRLNITYRRVSFINTREYSLTLILSYLPLIFLFITIFVNSFLYKPNLIIEGSKCL</sequence>
<accession>A0A7C4H4W6</accession>
<evidence type="ECO:0000256" key="1">
    <source>
        <dbReference type="SAM" id="Phobius"/>
    </source>
</evidence>
<reference evidence="2" key="1">
    <citation type="journal article" date="2020" name="mSystems">
        <title>Genome- and Community-Level Interaction Insights into Carbon Utilization and Element Cycling Functions of Hydrothermarchaeota in Hydrothermal Sediment.</title>
        <authorList>
            <person name="Zhou Z."/>
            <person name="Liu Y."/>
            <person name="Xu W."/>
            <person name="Pan J."/>
            <person name="Luo Z.H."/>
            <person name="Li M."/>
        </authorList>
    </citation>
    <scope>NUCLEOTIDE SEQUENCE [LARGE SCALE GENOMIC DNA]</scope>
    <source>
        <strain evidence="2">SpSt-642</strain>
    </source>
</reference>
<proteinExistence type="predicted"/>
<protein>
    <submittedName>
        <fullName evidence="2">Uncharacterized protein</fullName>
    </submittedName>
</protein>
<feature type="transmembrane region" description="Helical" evidence="1">
    <location>
        <begin position="6"/>
        <end position="25"/>
    </location>
</feature>
<dbReference type="AlphaFoldDB" id="A0A7C4H4W6"/>
<keyword evidence="1" id="KW-0812">Transmembrane</keyword>
<keyword evidence="1" id="KW-0472">Membrane</keyword>
<feature type="transmembrane region" description="Helical" evidence="1">
    <location>
        <begin position="117"/>
        <end position="137"/>
    </location>
</feature>
<dbReference type="EMBL" id="DTBJ01000003">
    <property type="protein sequence ID" value="HGM57999.1"/>
    <property type="molecule type" value="Genomic_DNA"/>
</dbReference>
<keyword evidence="1" id="KW-1133">Transmembrane helix</keyword>